<evidence type="ECO:0000313" key="2">
    <source>
        <dbReference type="EMBL" id="ODR93188.1"/>
    </source>
</evidence>
<evidence type="ECO:0000256" key="1">
    <source>
        <dbReference type="SAM" id="MobiDB-lite"/>
    </source>
</evidence>
<feature type="compositionally biased region" description="Basic and acidic residues" evidence="1">
    <location>
        <begin position="19"/>
        <end position="38"/>
    </location>
</feature>
<evidence type="ECO:0000313" key="3">
    <source>
        <dbReference type="Proteomes" id="UP000094342"/>
    </source>
</evidence>
<reference evidence="3" key="1">
    <citation type="submission" date="2016-05" db="EMBL/GenBank/DDBJ databases">
        <authorList>
            <person name="Li Y."/>
        </authorList>
    </citation>
    <scope>NUCLEOTIDE SEQUENCE [LARGE SCALE GENOMIC DNA]</scope>
    <source>
        <strain evidence="3">YIC4027</strain>
    </source>
</reference>
<feature type="compositionally biased region" description="Basic and acidic residues" evidence="1">
    <location>
        <begin position="45"/>
        <end position="58"/>
    </location>
</feature>
<dbReference type="AlphaFoldDB" id="A0A1E3VHZ2"/>
<comment type="caution">
    <text evidence="2">The sequence shown here is derived from an EMBL/GenBank/DDBJ whole genome shotgun (WGS) entry which is preliminary data.</text>
</comment>
<sequence length="105" mass="11226">MVAVNGSFGSFGAFLARTGGHERSNRHQSHVPDHKKPADPNTQPDPKRSERGHGRTDIPPKSGDGSQAASQQEAFQLALNAVALTIMNDVMADAEEAMAETEEDT</sequence>
<name>A0A1E3VHZ2_9HYPH</name>
<keyword evidence="3" id="KW-1185">Reference proteome</keyword>
<protein>
    <recommendedName>
        <fullName evidence="4">Nodulation protein NopC</fullName>
    </recommendedName>
</protein>
<gene>
    <name evidence="2" type="ORF">A8M32_00985</name>
</gene>
<dbReference type="Proteomes" id="UP000094342">
    <property type="component" value="Unassembled WGS sequence"/>
</dbReference>
<dbReference type="EMBL" id="LYBW01000030">
    <property type="protein sequence ID" value="ODR93188.1"/>
    <property type="molecule type" value="Genomic_DNA"/>
</dbReference>
<proteinExistence type="predicted"/>
<feature type="region of interest" description="Disordered" evidence="1">
    <location>
        <begin position="19"/>
        <end position="72"/>
    </location>
</feature>
<evidence type="ECO:0008006" key="4">
    <source>
        <dbReference type="Google" id="ProtNLM"/>
    </source>
</evidence>
<organism evidence="2 3">
    <name type="scientific">Sinorhizobium alkalisoli</name>
    <dbReference type="NCBI Taxonomy" id="1752398"/>
    <lineage>
        <taxon>Bacteria</taxon>
        <taxon>Pseudomonadati</taxon>
        <taxon>Pseudomonadota</taxon>
        <taxon>Alphaproteobacteria</taxon>
        <taxon>Hyphomicrobiales</taxon>
        <taxon>Rhizobiaceae</taxon>
        <taxon>Sinorhizobium/Ensifer group</taxon>
        <taxon>Sinorhizobium</taxon>
    </lineage>
</organism>
<accession>A0A1E3VHZ2</accession>